<evidence type="ECO:0000313" key="1">
    <source>
        <dbReference type="EMBL" id="AHA65696.1"/>
    </source>
</evidence>
<dbReference type="Proteomes" id="UP000031647">
    <property type="component" value="Chromosome"/>
</dbReference>
<gene>
    <name evidence="1" type="ORF">Asd1617_02869</name>
</gene>
<sequence length="64" mass="7307">MMLIGAALMRSGWLKGQFRLRHYRRTGFVLVAIGVTINLPAIALQWQLDWAIPCVPSYFKCRGN</sequence>
<organism evidence="1 2">
    <name type="scientific">Shigella dysenteriae 1617</name>
    <dbReference type="NCBI Taxonomy" id="754093"/>
    <lineage>
        <taxon>Bacteria</taxon>
        <taxon>Pseudomonadati</taxon>
        <taxon>Pseudomonadota</taxon>
        <taxon>Gammaproteobacteria</taxon>
        <taxon>Enterobacterales</taxon>
        <taxon>Enterobacteriaceae</taxon>
        <taxon>Shigella</taxon>
    </lineage>
</organism>
<name>A0A0A6ZVK7_SHIDY</name>
<dbReference type="KEGG" id="sdz:Asd1617_02869"/>
<protein>
    <submittedName>
        <fullName evidence="1">Putative membrane spanning protein</fullName>
    </submittedName>
</protein>
<proteinExistence type="predicted"/>
<evidence type="ECO:0000313" key="2">
    <source>
        <dbReference type="Proteomes" id="UP000031647"/>
    </source>
</evidence>
<dbReference type="HOGENOM" id="CLU_2865377_0_0_6"/>
<dbReference type="AlphaFoldDB" id="A0A0A6ZVK7"/>
<accession>A0A0A6ZVK7</accession>
<dbReference type="PATRIC" id="fig|754093.4.peg.2793"/>
<dbReference type="EMBL" id="CP006736">
    <property type="protein sequence ID" value="AHA65696.1"/>
    <property type="molecule type" value="Genomic_DNA"/>
</dbReference>
<reference evidence="1 2" key="1">
    <citation type="submission" date="2013-09" db="EMBL/GenBank/DDBJ databases">
        <title>Comparative genomics of Sd1617 to representative strains in evaluating its pathogenesis.</title>
        <authorList>
            <person name="Aksomboon Vongsawan A."/>
            <person name="Kapatral V."/>
            <person name="Vaisvil B."/>
            <person name="Serichantalergs O."/>
            <person name="Hale T.L."/>
            <person name="Mason C.J."/>
        </authorList>
    </citation>
    <scope>NUCLEOTIDE SEQUENCE [LARGE SCALE GENOMIC DNA]</scope>
    <source>
        <strain evidence="1 2">1617</strain>
    </source>
</reference>